<evidence type="ECO:0000313" key="4">
    <source>
        <dbReference type="EMBL" id="MFB0833956.1"/>
    </source>
</evidence>
<feature type="domain" description="Glycosyltransferase subfamily 4-like N-terminal" evidence="3">
    <location>
        <begin position="51"/>
        <end position="165"/>
    </location>
</feature>
<dbReference type="SUPFAM" id="SSF53756">
    <property type="entry name" value="UDP-Glycosyltransferase/glycogen phosphorylase"/>
    <property type="match status" value="1"/>
</dbReference>
<reference evidence="4 5" key="1">
    <citation type="submission" date="2024-09" db="EMBL/GenBank/DDBJ databases">
        <authorList>
            <person name="Salinas-Garcia M.A."/>
            <person name="Prieme A."/>
        </authorList>
    </citation>
    <scope>NUCLEOTIDE SEQUENCE [LARGE SCALE GENOMIC DNA]</scope>
    <source>
        <strain evidence="4 5">DSM 21081</strain>
    </source>
</reference>
<organism evidence="4 5">
    <name type="scientific">Arthrobacter halodurans</name>
    <dbReference type="NCBI Taxonomy" id="516699"/>
    <lineage>
        <taxon>Bacteria</taxon>
        <taxon>Bacillati</taxon>
        <taxon>Actinomycetota</taxon>
        <taxon>Actinomycetes</taxon>
        <taxon>Micrococcales</taxon>
        <taxon>Micrococcaceae</taxon>
        <taxon>Arthrobacter</taxon>
    </lineage>
</organism>
<dbReference type="PANTHER" id="PTHR12526">
    <property type="entry name" value="GLYCOSYLTRANSFERASE"/>
    <property type="match status" value="1"/>
</dbReference>
<keyword evidence="2 4" id="KW-0808">Transferase</keyword>
<name>A0ABV4UK36_9MICC</name>
<dbReference type="Pfam" id="PF13692">
    <property type="entry name" value="Glyco_trans_1_4"/>
    <property type="match status" value="1"/>
</dbReference>
<accession>A0ABV4UK36</accession>
<keyword evidence="1 4" id="KW-0328">Glycosyltransferase</keyword>
<evidence type="ECO:0000256" key="1">
    <source>
        <dbReference type="ARBA" id="ARBA00022676"/>
    </source>
</evidence>
<gene>
    <name evidence="4" type="ORF">ACETWP_05080</name>
</gene>
<dbReference type="InterPro" id="IPR028098">
    <property type="entry name" value="Glyco_trans_4-like_N"/>
</dbReference>
<evidence type="ECO:0000256" key="2">
    <source>
        <dbReference type="ARBA" id="ARBA00022679"/>
    </source>
</evidence>
<dbReference type="GO" id="GO:0016757">
    <property type="term" value="F:glycosyltransferase activity"/>
    <property type="evidence" value="ECO:0007669"/>
    <property type="project" value="UniProtKB-KW"/>
</dbReference>
<dbReference type="PANTHER" id="PTHR12526:SF510">
    <property type="entry name" value="D-INOSITOL 3-PHOSPHATE GLYCOSYLTRANSFERASE"/>
    <property type="match status" value="1"/>
</dbReference>
<proteinExistence type="predicted"/>
<dbReference type="Gene3D" id="3.40.50.2000">
    <property type="entry name" value="Glycogen Phosphorylase B"/>
    <property type="match status" value="2"/>
</dbReference>
<keyword evidence="5" id="KW-1185">Reference proteome</keyword>
<dbReference type="RefSeq" id="WP_373971131.1">
    <property type="nucleotide sequence ID" value="NZ_JBHDLJ010000003.1"/>
</dbReference>
<dbReference type="EMBL" id="JBHDLJ010000003">
    <property type="protein sequence ID" value="MFB0833956.1"/>
    <property type="molecule type" value="Genomic_DNA"/>
</dbReference>
<dbReference type="EC" id="2.4.-.-" evidence="4"/>
<evidence type="ECO:0000259" key="3">
    <source>
        <dbReference type="Pfam" id="PF13579"/>
    </source>
</evidence>
<evidence type="ECO:0000313" key="5">
    <source>
        <dbReference type="Proteomes" id="UP001575652"/>
    </source>
</evidence>
<dbReference type="CDD" id="cd03801">
    <property type="entry name" value="GT4_PimA-like"/>
    <property type="match status" value="1"/>
</dbReference>
<comment type="caution">
    <text evidence="4">The sequence shown here is derived from an EMBL/GenBank/DDBJ whole genome shotgun (WGS) entry which is preliminary data.</text>
</comment>
<dbReference type="Proteomes" id="UP001575652">
    <property type="component" value="Unassembled WGS sequence"/>
</dbReference>
<sequence>MTKKSSTDESKIHILVVGPLPNTAGGIGTMMGHLSESVSYHTHLSFADSGATGRHRIARLTALLLKIAKERHSINVVHVNLSKKGSTWRKLIVTLALRGLRVPYLLHLHSGNYLEFLGACGPVAHKLIYGMFQSAERVVVLGERWKQSLSSLRLVDDHRLKVIPNAVPDLYCGLPRPGSNRIIFVGRLSEAKGVADLILACRAIPAEIPWTLHLVGDEPQSAQSIPHLHDSRVFKTGWLSPAATSQMFNESDLFVLPSYAEGLPMSLLEAMSHGLPCIASHVGAIPEVLLDGRVGRLVAPGDITALTATIVDLLQSPKLASDLGASARLEWQKRFSLDMYRIQMDQVYLEIAEKEPMQ</sequence>
<dbReference type="Pfam" id="PF13579">
    <property type="entry name" value="Glyco_trans_4_4"/>
    <property type="match status" value="1"/>
</dbReference>
<protein>
    <submittedName>
        <fullName evidence="4">Glycosyltransferase family 4 protein</fullName>
        <ecNumber evidence="4">2.4.-.-</ecNumber>
    </submittedName>
</protein>